<keyword evidence="3" id="KW-0813">Transport</keyword>
<dbReference type="InterPro" id="IPR002259">
    <property type="entry name" value="Eqnu_transpt"/>
</dbReference>
<sequence length="80" mass="9152">MASLGSTCANFVQVPGPKLLIYPVLARLLFIPYFMLCNFNAEDRAMPVWFQNHWFFIIGNTVMALSHGYLSSLSMMYTPR</sequence>
<evidence type="ECO:0000256" key="6">
    <source>
        <dbReference type="ARBA" id="ARBA00023136"/>
    </source>
</evidence>
<keyword evidence="5 7" id="KW-1133">Transmembrane helix</keyword>
<keyword evidence="6 7" id="KW-0472">Membrane</keyword>
<proteinExistence type="inferred from homology"/>
<feature type="transmembrane region" description="Helical" evidence="7">
    <location>
        <begin position="20"/>
        <end position="41"/>
    </location>
</feature>
<keyword evidence="9" id="KW-1185">Reference proteome</keyword>
<evidence type="ECO:0000313" key="8">
    <source>
        <dbReference type="EMBL" id="VDM80099.1"/>
    </source>
</evidence>
<name>A0A3P7JJY4_STRVU</name>
<dbReference type="Proteomes" id="UP000270094">
    <property type="component" value="Unassembled WGS sequence"/>
</dbReference>
<comment type="subcellular location">
    <subcellularLocation>
        <location evidence="1">Membrane</location>
        <topology evidence="1">Multi-pass membrane protein</topology>
    </subcellularLocation>
</comment>
<protein>
    <submittedName>
        <fullName evidence="8">Uncharacterized protein</fullName>
    </submittedName>
</protein>
<evidence type="ECO:0000256" key="2">
    <source>
        <dbReference type="ARBA" id="ARBA00007965"/>
    </source>
</evidence>
<evidence type="ECO:0000256" key="7">
    <source>
        <dbReference type="SAM" id="Phobius"/>
    </source>
</evidence>
<dbReference type="AlphaFoldDB" id="A0A3P7JJY4"/>
<evidence type="ECO:0000256" key="1">
    <source>
        <dbReference type="ARBA" id="ARBA00004141"/>
    </source>
</evidence>
<evidence type="ECO:0000256" key="4">
    <source>
        <dbReference type="ARBA" id="ARBA00022692"/>
    </source>
</evidence>
<evidence type="ECO:0000256" key="5">
    <source>
        <dbReference type="ARBA" id="ARBA00022989"/>
    </source>
</evidence>
<gene>
    <name evidence="8" type="ORF">SVUK_LOCUS15097</name>
</gene>
<organism evidence="8 9">
    <name type="scientific">Strongylus vulgaris</name>
    <name type="common">Blood worm</name>
    <dbReference type="NCBI Taxonomy" id="40348"/>
    <lineage>
        <taxon>Eukaryota</taxon>
        <taxon>Metazoa</taxon>
        <taxon>Ecdysozoa</taxon>
        <taxon>Nematoda</taxon>
        <taxon>Chromadorea</taxon>
        <taxon>Rhabditida</taxon>
        <taxon>Rhabditina</taxon>
        <taxon>Rhabditomorpha</taxon>
        <taxon>Strongyloidea</taxon>
        <taxon>Strongylidae</taxon>
        <taxon>Strongylus</taxon>
    </lineage>
</organism>
<comment type="similarity">
    <text evidence="2">Belongs to the SLC29A/ENT transporter (TC 2.A.57) family.</text>
</comment>
<reference evidence="8 9" key="1">
    <citation type="submission" date="2018-11" db="EMBL/GenBank/DDBJ databases">
        <authorList>
            <consortium name="Pathogen Informatics"/>
        </authorList>
    </citation>
    <scope>NUCLEOTIDE SEQUENCE [LARGE SCALE GENOMIC DNA]</scope>
</reference>
<dbReference type="Pfam" id="PF01733">
    <property type="entry name" value="Nucleoside_tran"/>
    <property type="match status" value="1"/>
</dbReference>
<dbReference type="OrthoDB" id="1856718at2759"/>
<accession>A0A3P7JJY4</accession>
<evidence type="ECO:0000256" key="3">
    <source>
        <dbReference type="ARBA" id="ARBA00022448"/>
    </source>
</evidence>
<dbReference type="PRINTS" id="PR01130">
    <property type="entry name" value="DERENTRNSPRT"/>
</dbReference>
<dbReference type="PANTHER" id="PTHR10332">
    <property type="entry name" value="EQUILIBRATIVE NUCLEOSIDE TRANSPORTER"/>
    <property type="match status" value="1"/>
</dbReference>
<feature type="transmembrane region" description="Helical" evidence="7">
    <location>
        <begin position="53"/>
        <end position="70"/>
    </location>
</feature>
<keyword evidence="4 7" id="KW-0812">Transmembrane</keyword>
<dbReference type="GO" id="GO:0005337">
    <property type="term" value="F:nucleoside transmembrane transporter activity"/>
    <property type="evidence" value="ECO:0007669"/>
    <property type="project" value="InterPro"/>
</dbReference>
<dbReference type="EMBL" id="UYYB01107361">
    <property type="protein sequence ID" value="VDM80099.1"/>
    <property type="molecule type" value="Genomic_DNA"/>
</dbReference>
<dbReference type="PANTHER" id="PTHR10332:SF36">
    <property type="entry name" value="EQUILIBRATIVE NUCLEOSIDE TRANSPORTER 1"/>
    <property type="match status" value="1"/>
</dbReference>
<evidence type="ECO:0000313" key="9">
    <source>
        <dbReference type="Proteomes" id="UP000270094"/>
    </source>
</evidence>
<dbReference type="GO" id="GO:0005886">
    <property type="term" value="C:plasma membrane"/>
    <property type="evidence" value="ECO:0007669"/>
    <property type="project" value="TreeGrafter"/>
</dbReference>